<feature type="compositionally biased region" description="Basic and acidic residues" evidence="1">
    <location>
        <begin position="31"/>
        <end position="41"/>
    </location>
</feature>
<organism evidence="2 3">
    <name type="scientific">Halosimplex aquaticum</name>
    <dbReference type="NCBI Taxonomy" id="3026162"/>
    <lineage>
        <taxon>Archaea</taxon>
        <taxon>Methanobacteriati</taxon>
        <taxon>Methanobacteriota</taxon>
        <taxon>Stenosarchaea group</taxon>
        <taxon>Halobacteria</taxon>
        <taxon>Halobacteriales</taxon>
        <taxon>Haloarculaceae</taxon>
        <taxon>Halosimplex</taxon>
    </lineage>
</organism>
<evidence type="ECO:0000313" key="3">
    <source>
        <dbReference type="Proteomes" id="UP001596432"/>
    </source>
</evidence>
<protein>
    <submittedName>
        <fullName evidence="2">Uncharacterized protein</fullName>
    </submittedName>
</protein>
<proteinExistence type="predicted"/>
<gene>
    <name evidence="2" type="ORF">ACFQMA_09235</name>
</gene>
<sequence>MVSEMKKQSEVSSTAHSFSVHHQAVFSDSGTAHDDGDERTSIGENGFLELDDTPSETTLFDHGVDIDTRTPTPRIETGGSDEFVDDRPVSAVRERLGGDSQDSEYPSQQGMLFASTDADQRTLDGEQASARFMFDHRRQRGRIDEQEY</sequence>
<accession>A0ABD5Y1B5</accession>
<keyword evidence="3" id="KW-1185">Reference proteome</keyword>
<dbReference type="GeneID" id="78820288"/>
<comment type="caution">
    <text evidence="2">The sequence shown here is derived from an EMBL/GenBank/DDBJ whole genome shotgun (WGS) entry which is preliminary data.</text>
</comment>
<feature type="region of interest" description="Disordered" evidence="1">
    <location>
        <begin position="24"/>
        <end position="84"/>
    </location>
</feature>
<evidence type="ECO:0000313" key="2">
    <source>
        <dbReference type="EMBL" id="MFC7140016.1"/>
    </source>
</evidence>
<dbReference type="Proteomes" id="UP001596432">
    <property type="component" value="Unassembled WGS sequence"/>
</dbReference>
<evidence type="ECO:0000256" key="1">
    <source>
        <dbReference type="SAM" id="MobiDB-lite"/>
    </source>
</evidence>
<reference evidence="2 3" key="1">
    <citation type="journal article" date="2019" name="Int. J. Syst. Evol. Microbiol.">
        <title>The Global Catalogue of Microorganisms (GCM) 10K type strain sequencing project: providing services to taxonomists for standard genome sequencing and annotation.</title>
        <authorList>
            <consortium name="The Broad Institute Genomics Platform"/>
            <consortium name="The Broad Institute Genome Sequencing Center for Infectious Disease"/>
            <person name="Wu L."/>
            <person name="Ma J."/>
        </authorList>
    </citation>
    <scope>NUCLEOTIDE SEQUENCE [LARGE SCALE GENOMIC DNA]</scope>
    <source>
        <strain evidence="2 3">XZYJT29</strain>
    </source>
</reference>
<name>A0ABD5Y1B5_9EURY</name>
<dbReference type="AlphaFoldDB" id="A0ABD5Y1B5"/>
<dbReference type="RefSeq" id="WP_274325583.1">
    <property type="nucleotide sequence ID" value="NZ_CP118158.1"/>
</dbReference>
<dbReference type="EMBL" id="JBHTAS010000001">
    <property type="protein sequence ID" value="MFC7140016.1"/>
    <property type="molecule type" value="Genomic_DNA"/>
</dbReference>